<sequence>MLCFQKEIVAKLVVRSKLSKLFLLFYDRNGA</sequence>
<gene>
    <name evidence="1" type="ORF">FHS60_001998</name>
</gene>
<dbReference type="Proteomes" id="UP000541425">
    <property type="component" value="Unassembled WGS sequence"/>
</dbReference>
<comment type="caution">
    <text evidence="1">The sequence shown here is derived from an EMBL/GenBank/DDBJ whole genome shotgun (WGS) entry which is preliminary data.</text>
</comment>
<accession>A0A7W5UL65</accession>
<dbReference type="AlphaFoldDB" id="A0A7W5UL65"/>
<evidence type="ECO:0000313" key="2">
    <source>
        <dbReference type="Proteomes" id="UP000541425"/>
    </source>
</evidence>
<proteinExistence type="predicted"/>
<organism evidence="1 2">
    <name type="scientific">Alloprevotella rava</name>
    <dbReference type="NCBI Taxonomy" id="671218"/>
    <lineage>
        <taxon>Bacteria</taxon>
        <taxon>Pseudomonadati</taxon>
        <taxon>Bacteroidota</taxon>
        <taxon>Bacteroidia</taxon>
        <taxon>Bacteroidales</taxon>
        <taxon>Prevotellaceae</taxon>
        <taxon>Alloprevotella</taxon>
    </lineage>
</organism>
<reference evidence="1 2" key="1">
    <citation type="submission" date="2020-08" db="EMBL/GenBank/DDBJ databases">
        <title>Genomic Encyclopedia of Type Strains, Phase IV (KMG-IV): sequencing the most valuable type-strain genomes for metagenomic binning, comparative biology and taxonomic classification.</title>
        <authorList>
            <person name="Goeker M."/>
        </authorList>
    </citation>
    <scope>NUCLEOTIDE SEQUENCE [LARGE SCALE GENOMIC DNA]</scope>
    <source>
        <strain evidence="1 2">DSM 22548</strain>
    </source>
</reference>
<protein>
    <submittedName>
        <fullName evidence="1">Uncharacterized protein</fullName>
    </submittedName>
</protein>
<dbReference type="EMBL" id="JACICA010000014">
    <property type="protein sequence ID" value="MBB3703507.1"/>
    <property type="molecule type" value="Genomic_DNA"/>
</dbReference>
<name>A0A7W5UL65_9BACT</name>
<evidence type="ECO:0000313" key="1">
    <source>
        <dbReference type="EMBL" id="MBB3703507.1"/>
    </source>
</evidence>